<gene>
    <name evidence="9" type="ORF">GYM46_01195</name>
</gene>
<dbReference type="GO" id="GO:0030246">
    <property type="term" value="F:carbohydrate binding"/>
    <property type="evidence" value="ECO:0007669"/>
    <property type="project" value="InterPro"/>
</dbReference>
<evidence type="ECO:0000313" key="10">
    <source>
        <dbReference type="Proteomes" id="UP000501325"/>
    </source>
</evidence>
<feature type="domain" description="TonB-dependent transporter Oar-like beta-barrel" evidence="8">
    <location>
        <begin position="249"/>
        <end position="323"/>
    </location>
</feature>
<evidence type="ECO:0000256" key="7">
    <source>
        <dbReference type="SAM" id="SignalP"/>
    </source>
</evidence>
<feature type="signal peptide" evidence="7">
    <location>
        <begin position="1"/>
        <end position="26"/>
    </location>
</feature>
<evidence type="ECO:0000256" key="6">
    <source>
        <dbReference type="ARBA" id="ARBA00023237"/>
    </source>
</evidence>
<dbReference type="Pfam" id="PF25183">
    <property type="entry name" value="OMP_b-brl_4"/>
    <property type="match status" value="2"/>
</dbReference>
<name>A0AB37E3N6_9CAUL</name>
<dbReference type="InterPro" id="IPR039426">
    <property type="entry name" value="TonB-dep_rcpt-like"/>
</dbReference>
<keyword evidence="5" id="KW-0472">Membrane</keyword>
<feature type="domain" description="TonB-dependent transporter Oar-like beta-barrel" evidence="8">
    <location>
        <begin position="344"/>
        <end position="906"/>
    </location>
</feature>
<sequence>MIKFNTRSAALAAVSAFAITAGFAGAATAQSATSTLRGTVSDGQAAGTGTVTATEVATGYVTRGRIGENGQYVIPGLRPGTFRIQVTTSDGRTTEDTVTLALGQVGTLDLDLTSTGDAATNVGEIVVVGRRTFNVRTSEVGTSVSQQQINNLPQINRNFLNFAALAPGVRVTEGDTERTITAGGQPSSAINVFIDGQNQKSLINDGGIAGQDDSRGNPFPQAAVQEFRVLTQNFKAEYEQASSAIITSVTRSGTNDLSGDMFVTYQDSSWIAQNVFSKARGEERPQLDRLQYGGSVGGPIIEDTLHYFLSYERKEETRGSSVFLRRTEYTPLFEDQLGTFEGPFEQDLVFGKLSWAINDQQRLDLSGTYRKEEDIRNFGNGPDAFSRANAINGETQSLQLRHQFQGNGFLNEASVDYLKSQYNPRAVNFDLSGQRYVSYRDASATTPGFQFRYDQSDGIFNAGGGTNNQDLTQESLTFKNDLTFNDIEAFGLHTVKMGVKYSIQTLSVFKQFNRNPQFTYDVDARPEVVGSNAIPTVVSLNLPVDATSVDNNVLGLYIQDDWQITDKLEVNMGLRWDYEDNAVNNDWRTPDDIRRMLTAIGNAPGFDYPSYINIDDYISDGDRPAFKDAYQPRFGFSYDFFGDERTVLFGGAGRYYDRIGFNFAFDERFKPYQLSRTIYFSPSGGAYGGRTDTVAWNPSYATAEGLDSLLGGTVGRGEVFLIKNDAPPPVTDQFNLGVRQKIGDWQTALTFSYAKTKNEFAWYRANLDPATNSVPAAAQPANLIDPVTGVAFPYNAGVFVSNHDREREMHAIYFTADKPFNTASGWGANIAYTFMDATQNGSRDQGLGNFDFDYPWTSYSPTFTTPGVERHRLVMSGTVALPLDFQLSSIITLGSGLPYTRNNVGNGAKPDWFSAYPEKHAFIIPAWEWAYRQVDLRLAKSFEIFGGQEVEFTADAINVFNFKNYSGFNQTYRTSNTGEAPLNPTFGQPTAQFLPTRSFQVGLRYAF</sequence>
<dbReference type="AlphaFoldDB" id="A0AB37E3N6"/>
<reference evidence="9 10" key="1">
    <citation type="submission" date="2020-01" db="EMBL/GenBank/DDBJ databases">
        <authorList>
            <person name="Wang S."/>
        </authorList>
    </citation>
    <scope>NUCLEOTIDE SEQUENCE [LARGE SCALE GENOMIC DNA]</scope>
    <source>
        <strain evidence="9 10">D151-2-6</strain>
    </source>
</reference>
<accession>A0AB37E3N6</accession>
<evidence type="ECO:0000256" key="3">
    <source>
        <dbReference type="ARBA" id="ARBA00022452"/>
    </source>
</evidence>
<dbReference type="GO" id="GO:0009279">
    <property type="term" value="C:cell outer membrane"/>
    <property type="evidence" value="ECO:0007669"/>
    <property type="project" value="UniProtKB-SubCell"/>
</dbReference>
<dbReference type="PANTHER" id="PTHR30069">
    <property type="entry name" value="TONB-DEPENDENT OUTER MEMBRANE RECEPTOR"/>
    <property type="match status" value="1"/>
</dbReference>
<keyword evidence="2" id="KW-0813">Transport</keyword>
<keyword evidence="6" id="KW-0998">Cell outer membrane</keyword>
<evidence type="ECO:0000256" key="5">
    <source>
        <dbReference type="ARBA" id="ARBA00023136"/>
    </source>
</evidence>
<keyword evidence="7" id="KW-0732">Signal</keyword>
<proteinExistence type="predicted"/>
<protein>
    <submittedName>
        <fullName evidence="9">TonB-dependent receptor</fullName>
    </submittedName>
</protein>
<evidence type="ECO:0000256" key="1">
    <source>
        <dbReference type="ARBA" id="ARBA00004571"/>
    </source>
</evidence>
<keyword evidence="3" id="KW-1134">Transmembrane beta strand</keyword>
<dbReference type="Gene3D" id="2.60.40.1120">
    <property type="entry name" value="Carboxypeptidase-like, regulatory domain"/>
    <property type="match status" value="1"/>
</dbReference>
<keyword evidence="9" id="KW-0675">Receptor</keyword>
<dbReference type="SUPFAM" id="SSF56935">
    <property type="entry name" value="Porins"/>
    <property type="match status" value="1"/>
</dbReference>
<evidence type="ECO:0000313" key="9">
    <source>
        <dbReference type="EMBL" id="QIH71714.1"/>
    </source>
</evidence>
<dbReference type="GO" id="GO:0044718">
    <property type="term" value="P:siderophore transmembrane transport"/>
    <property type="evidence" value="ECO:0007669"/>
    <property type="project" value="TreeGrafter"/>
</dbReference>
<dbReference type="RefSeq" id="WP_008260121.1">
    <property type="nucleotide sequence ID" value="NZ_CP048751.1"/>
</dbReference>
<dbReference type="Proteomes" id="UP000501325">
    <property type="component" value="Chromosome"/>
</dbReference>
<dbReference type="GO" id="GO:0015344">
    <property type="term" value="F:siderophore uptake transmembrane transporter activity"/>
    <property type="evidence" value="ECO:0007669"/>
    <property type="project" value="TreeGrafter"/>
</dbReference>
<organism evidence="9 10">
    <name type="scientific">Brevundimonas mediterranea</name>
    <dbReference type="NCBI Taxonomy" id="74329"/>
    <lineage>
        <taxon>Bacteria</taxon>
        <taxon>Pseudomonadati</taxon>
        <taxon>Pseudomonadota</taxon>
        <taxon>Alphaproteobacteria</taxon>
        <taxon>Caulobacterales</taxon>
        <taxon>Caulobacteraceae</taxon>
        <taxon>Brevundimonas</taxon>
    </lineage>
</organism>
<dbReference type="InterPro" id="IPR036942">
    <property type="entry name" value="Beta-barrel_TonB_sf"/>
</dbReference>
<evidence type="ECO:0000256" key="2">
    <source>
        <dbReference type="ARBA" id="ARBA00022448"/>
    </source>
</evidence>
<evidence type="ECO:0000259" key="8">
    <source>
        <dbReference type="Pfam" id="PF25183"/>
    </source>
</evidence>
<dbReference type="PANTHER" id="PTHR30069:SF46">
    <property type="entry name" value="OAR PROTEIN"/>
    <property type="match status" value="1"/>
</dbReference>
<dbReference type="KEGG" id="bmed:GYM46_01195"/>
<dbReference type="InterPro" id="IPR057601">
    <property type="entry name" value="Oar-like_b-barrel"/>
</dbReference>
<comment type="subcellular location">
    <subcellularLocation>
        <location evidence="1">Cell outer membrane</location>
        <topology evidence="1">Multi-pass membrane protein</topology>
    </subcellularLocation>
</comment>
<feature type="chain" id="PRO_5044228439" evidence="7">
    <location>
        <begin position="27"/>
        <end position="1007"/>
    </location>
</feature>
<dbReference type="EMBL" id="CP048751">
    <property type="protein sequence ID" value="QIH71714.1"/>
    <property type="molecule type" value="Genomic_DNA"/>
</dbReference>
<dbReference type="InterPro" id="IPR013784">
    <property type="entry name" value="Carb-bd-like_fold"/>
</dbReference>
<keyword evidence="4" id="KW-0812">Transmembrane</keyword>
<dbReference type="Gene3D" id="2.40.170.20">
    <property type="entry name" value="TonB-dependent receptor, beta-barrel domain"/>
    <property type="match status" value="1"/>
</dbReference>
<dbReference type="SUPFAM" id="SSF49452">
    <property type="entry name" value="Starch-binding domain-like"/>
    <property type="match status" value="1"/>
</dbReference>
<evidence type="ECO:0000256" key="4">
    <source>
        <dbReference type="ARBA" id="ARBA00022692"/>
    </source>
</evidence>